<dbReference type="Proteomes" id="UP000623467">
    <property type="component" value="Unassembled WGS sequence"/>
</dbReference>
<comment type="caution">
    <text evidence="1">The sequence shown here is derived from an EMBL/GenBank/DDBJ whole genome shotgun (WGS) entry which is preliminary data.</text>
</comment>
<name>A0A8H6ZJP6_9AGAR</name>
<dbReference type="OrthoDB" id="2999113at2759"/>
<sequence length="330" mass="36793">MAPSKLDKALLEKAERLREKCQTTTSLKEYLRIATVAVEVYASATPDTRKKVSALALHAGKRTESVIENKARIPMSPQRKQTLDKFERTLDRIRQHIESIPERGSKLPRFGLSALKFRGETNNLKAELDRSYKELTSTASRKECILEVATIGTRAASALCDIPIPAFGILKPIMGTAVLICEIAKTVKGNREAVLALARHAQDVTNSVVERANKSLNDPDSVAALRLILEEIRAFLKLLQSRKRLASWIFAAKDKDRFTELNNALDRALTVFASSQSIEITSTVRDNTRELDILVATVHRVEDDFKRTMTLVNQCSTALRQDLSLVLPSV</sequence>
<keyword evidence="2" id="KW-1185">Reference proteome</keyword>
<evidence type="ECO:0000313" key="1">
    <source>
        <dbReference type="EMBL" id="KAF7377631.1"/>
    </source>
</evidence>
<dbReference type="InterPro" id="IPR059179">
    <property type="entry name" value="MLKL-like_MCAfunc"/>
</dbReference>
<evidence type="ECO:0000313" key="2">
    <source>
        <dbReference type="Proteomes" id="UP000623467"/>
    </source>
</evidence>
<dbReference type="AlphaFoldDB" id="A0A8H6ZJP6"/>
<dbReference type="GO" id="GO:0007166">
    <property type="term" value="P:cell surface receptor signaling pathway"/>
    <property type="evidence" value="ECO:0007669"/>
    <property type="project" value="InterPro"/>
</dbReference>
<protein>
    <submittedName>
        <fullName evidence="1">Uncharacterized protein</fullName>
    </submittedName>
</protein>
<dbReference type="Gene3D" id="1.20.930.20">
    <property type="entry name" value="Adaptor protein Cbl, N-terminal domain"/>
    <property type="match status" value="1"/>
</dbReference>
<dbReference type="CDD" id="cd21037">
    <property type="entry name" value="MLKL_NTD"/>
    <property type="match status" value="1"/>
</dbReference>
<reference evidence="1" key="1">
    <citation type="submission" date="2020-05" db="EMBL/GenBank/DDBJ databases">
        <title>Mycena genomes resolve the evolution of fungal bioluminescence.</title>
        <authorList>
            <person name="Tsai I.J."/>
        </authorList>
    </citation>
    <scope>NUCLEOTIDE SEQUENCE</scope>
    <source>
        <strain evidence="1">160909Yilan</strain>
    </source>
</reference>
<proteinExistence type="predicted"/>
<organism evidence="1 2">
    <name type="scientific">Mycena sanguinolenta</name>
    <dbReference type="NCBI Taxonomy" id="230812"/>
    <lineage>
        <taxon>Eukaryota</taxon>
        <taxon>Fungi</taxon>
        <taxon>Dikarya</taxon>
        <taxon>Basidiomycota</taxon>
        <taxon>Agaricomycotina</taxon>
        <taxon>Agaricomycetes</taxon>
        <taxon>Agaricomycetidae</taxon>
        <taxon>Agaricales</taxon>
        <taxon>Marasmiineae</taxon>
        <taxon>Mycenaceae</taxon>
        <taxon>Mycena</taxon>
    </lineage>
</organism>
<dbReference type="InterPro" id="IPR036537">
    <property type="entry name" value="Adaptor_Cbl_N_dom_sf"/>
</dbReference>
<gene>
    <name evidence="1" type="ORF">MSAN_00185900</name>
</gene>
<dbReference type="EMBL" id="JACAZH010000001">
    <property type="protein sequence ID" value="KAF7377631.1"/>
    <property type="molecule type" value="Genomic_DNA"/>
</dbReference>
<accession>A0A8H6ZJP6</accession>